<evidence type="ECO:0000256" key="3">
    <source>
        <dbReference type="ARBA" id="ARBA00012824"/>
    </source>
</evidence>
<evidence type="ECO:0000313" key="7">
    <source>
        <dbReference type="EMBL" id="QYM77706.1"/>
    </source>
</evidence>
<dbReference type="Pfam" id="PF00425">
    <property type="entry name" value="Chorismate_bind"/>
    <property type="match status" value="1"/>
</dbReference>
<dbReference type="Proteomes" id="UP000825051">
    <property type="component" value="Chromosome"/>
</dbReference>
<dbReference type="GO" id="GO:0008909">
    <property type="term" value="F:isochorismate synthase activity"/>
    <property type="evidence" value="ECO:0007669"/>
    <property type="project" value="UniProtKB-EC"/>
</dbReference>
<dbReference type="AlphaFoldDB" id="A0A8F9TTE3"/>
<evidence type="ECO:0000256" key="4">
    <source>
        <dbReference type="ARBA" id="ARBA00023235"/>
    </source>
</evidence>
<dbReference type="InterPro" id="IPR005801">
    <property type="entry name" value="ADC_synthase"/>
</dbReference>
<dbReference type="Gene3D" id="3.60.120.10">
    <property type="entry name" value="Anthranilate synthase"/>
    <property type="match status" value="1"/>
</dbReference>
<comment type="catalytic activity">
    <reaction evidence="1">
        <text>chorismate = isochorismate</text>
        <dbReference type="Rhea" id="RHEA:18985"/>
        <dbReference type="ChEBI" id="CHEBI:29748"/>
        <dbReference type="ChEBI" id="CHEBI:29780"/>
        <dbReference type="EC" id="5.4.4.2"/>
    </reaction>
</comment>
<dbReference type="KEGG" id="ole:K0B96_10250"/>
<sequence length="477" mass="51071">MTILPLDPTANPTPAALEDFLAQVQAAARQRGRAQLASISVEVEALDPLAVLESIFEPGERHFYVERPAEGLAVAGAEAVLAFEAKGPERFAAVQRFIDETLANTIAVGDLGASLTGPHFFAAFSFFAETEPGEAFAAASVFVPRWQVSQRAGRTVAVANLLIEAGSDLHALAARVWRAHGKFRAFDYSTPEFPVAAGAPDVAATLRDVGSDGFYQRSVARALEEIASGEFQKIVLARAKDLTAAAPLHPLRVLNGLRQRFGDCYSFSVANGRGQSFIGASPERLLRVQAQVLTTEALAGSAPRGATASEDAAVGGALLRSEKDLREHRAVLGSIVRRLRELSLVPEYPQRPVLRRFANVQHLHTPVRARLPDDVRVGEVLSRLYPTPAVGGTPRAAAVARIREHEAFPRGLYAGAIGWIDGRGDGEFFLGLRSALVEGATARLYAGAGIVAGSSPEQEFAEAEWKFRAMQEALLAP</sequence>
<dbReference type="EMBL" id="CP080507">
    <property type="protein sequence ID" value="QYM77706.1"/>
    <property type="molecule type" value="Genomic_DNA"/>
</dbReference>
<evidence type="ECO:0000256" key="2">
    <source>
        <dbReference type="ARBA" id="ARBA00005297"/>
    </source>
</evidence>
<accession>A0A8F9TTE3</accession>
<evidence type="ECO:0000256" key="1">
    <source>
        <dbReference type="ARBA" id="ARBA00000799"/>
    </source>
</evidence>
<proteinExistence type="inferred from homology"/>
<evidence type="ECO:0000313" key="8">
    <source>
        <dbReference type="Proteomes" id="UP000825051"/>
    </source>
</evidence>
<dbReference type="EC" id="5.4.4.2" evidence="3"/>
<feature type="domain" description="Chorismate-utilising enzyme C-terminal" evidence="6">
    <location>
        <begin position="215"/>
        <end position="466"/>
    </location>
</feature>
<dbReference type="PANTHER" id="PTHR42839">
    <property type="entry name" value="ISOCHORISMATE SYNTHASE ENTC"/>
    <property type="match status" value="1"/>
</dbReference>
<dbReference type="PANTHER" id="PTHR42839:SF2">
    <property type="entry name" value="ISOCHORISMATE SYNTHASE ENTC"/>
    <property type="match status" value="1"/>
</dbReference>
<gene>
    <name evidence="7" type="ORF">K0B96_10250</name>
</gene>
<organism evidence="7 8">
    <name type="scientific">Horticoccus luteus</name>
    <dbReference type="NCBI Taxonomy" id="2862869"/>
    <lineage>
        <taxon>Bacteria</taxon>
        <taxon>Pseudomonadati</taxon>
        <taxon>Verrucomicrobiota</taxon>
        <taxon>Opitutia</taxon>
        <taxon>Opitutales</taxon>
        <taxon>Opitutaceae</taxon>
        <taxon>Horticoccus</taxon>
    </lineage>
</organism>
<evidence type="ECO:0000256" key="5">
    <source>
        <dbReference type="ARBA" id="ARBA00041564"/>
    </source>
</evidence>
<reference evidence="7" key="1">
    <citation type="submission" date="2021-08" db="EMBL/GenBank/DDBJ databases">
        <title>Genome of a novel bacterium of the phylum Verrucomicrobia, Oleiharenicola sp. KSB-15.</title>
        <authorList>
            <person name="Chung J.-H."/>
            <person name="Ahn J.-H."/>
            <person name="Yoon Y."/>
            <person name="Kim D.-Y."/>
            <person name="An S.-H."/>
            <person name="Park I."/>
            <person name="Yeon J."/>
        </authorList>
    </citation>
    <scope>NUCLEOTIDE SEQUENCE</scope>
    <source>
        <strain evidence="7">KSB-15</strain>
    </source>
</reference>
<keyword evidence="8" id="KW-1185">Reference proteome</keyword>
<dbReference type="SUPFAM" id="SSF56322">
    <property type="entry name" value="ADC synthase"/>
    <property type="match status" value="1"/>
</dbReference>
<name>A0A8F9TTE3_9BACT</name>
<dbReference type="RefSeq" id="WP_220160810.1">
    <property type="nucleotide sequence ID" value="NZ_CP080507.1"/>
</dbReference>
<dbReference type="InterPro" id="IPR004561">
    <property type="entry name" value="IsoChor_synthase"/>
</dbReference>
<evidence type="ECO:0000259" key="6">
    <source>
        <dbReference type="Pfam" id="PF00425"/>
    </source>
</evidence>
<dbReference type="NCBIfam" id="TIGR00543">
    <property type="entry name" value="isochor_syn"/>
    <property type="match status" value="1"/>
</dbReference>
<protein>
    <recommendedName>
        <fullName evidence="3">isochorismate synthase</fullName>
        <ecNumber evidence="3">5.4.4.2</ecNumber>
    </recommendedName>
    <alternativeName>
        <fullName evidence="5">Isochorismate mutase</fullName>
    </alternativeName>
</protein>
<dbReference type="InterPro" id="IPR015890">
    <property type="entry name" value="Chorismate_C"/>
</dbReference>
<comment type="similarity">
    <text evidence="2">Belongs to the isochorismate synthase family.</text>
</comment>
<keyword evidence="4 7" id="KW-0413">Isomerase</keyword>